<dbReference type="Gene3D" id="3.40.50.360">
    <property type="match status" value="1"/>
</dbReference>
<accession>A0AAW6E405</accession>
<dbReference type="Proteomes" id="UP001211421">
    <property type="component" value="Unassembled WGS sequence"/>
</dbReference>
<keyword evidence="1" id="KW-0285">Flavoprotein</keyword>
<sequence>MKISAEKLRSGRRKITMKILVLNGSPKRKKSDTMHITRAFLDGMKEAAPQEVHIVDIIDKHIEYCTSCFACKRNGGKCIHNDDMKALLDEVLESNLLLFSYPLYCYGMPASLKAFADRTMPLSSMAMKKQGGRYVHVGQADFSHLKYMMICGCGFPNSKQNFEPAVMQFKLMFPNNHTIITVPESPMFNVPEAAEVTVPRLALIKQAGKQYAETGEIDEKLLAEICSPMIPEMCMRVSVIMNLYKQKTATRKDLYSFPCCCVCCVSNDYQR</sequence>
<dbReference type="PANTHER" id="PTHR43278">
    <property type="entry name" value="NAD(P)H-DEPENDENT FMN-CONTAINING OXIDOREDUCTASE YWQN-RELATED"/>
    <property type="match status" value="1"/>
</dbReference>
<dbReference type="SUPFAM" id="SSF52218">
    <property type="entry name" value="Flavoproteins"/>
    <property type="match status" value="1"/>
</dbReference>
<evidence type="ECO:0000256" key="1">
    <source>
        <dbReference type="ARBA" id="ARBA00022630"/>
    </source>
</evidence>
<organism evidence="4 5">
    <name type="scientific">Ruminococcus bicirculans</name>
    <name type="common">ex Wegman et al. 2014</name>
    <dbReference type="NCBI Taxonomy" id="1160721"/>
    <lineage>
        <taxon>Bacteria</taxon>
        <taxon>Bacillati</taxon>
        <taxon>Bacillota</taxon>
        <taxon>Clostridia</taxon>
        <taxon>Eubacteriales</taxon>
        <taxon>Oscillospiraceae</taxon>
        <taxon>Ruminococcus</taxon>
    </lineage>
</organism>
<dbReference type="InterPro" id="IPR003680">
    <property type="entry name" value="Flavodoxin_fold"/>
</dbReference>
<evidence type="ECO:0000313" key="5">
    <source>
        <dbReference type="Proteomes" id="UP001211421"/>
    </source>
</evidence>
<dbReference type="PANTHER" id="PTHR43278:SF4">
    <property type="entry name" value="NAD(P)H-DEPENDENT FMN-CONTAINING OXIDOREDUCTASE YWQN-RELATED"/>
    <property type="match status" value="1"/>
</dbReference>
<reference evidence="4" key="1">
    <citation type="submission" date="2023-01" db="EMBL/GenBank/DDBJ databases">
        <title>Human gut microbiome strain richness.</title>
        <authorList>
            <person name="Chen-Liaw A."/>
        </authorList>
    </citation>
    <scope>NUCLEOTIDE SEQUENCE</scope>
    <source>
        <strain evidence="4">D59st1_B8_D59t2_181005</strain>
    </source>
</reference>
<dbReference type="InterPro" id="IPR051796">
    <property type="entry name" value="ISF_SsuE-like"/>
</dbReference>
<keyword evidence="2" id="KW-0288">FMN</keyword>
<dbReference type="InterPro" id="IPR029039">
    <property type="entry name" value="Flavoprotein-like_sf"/>
</dbReference>
<evidence type="ECO:0000256" key="2">
    <source>
        <dbReference type="ARBA" id="ARBA00022643"/>
    </source>
</evidence>
<evidence type="ECO:0000313" key="4">
    <source>
        <dbReference type="EMBL" id="MDB8741769.1"/>
    </source>
</evidence>
<gene>
    <name evidence="4" type="ORF">PNV70_06765</name>
</gene>
<dbReference type="AlphaFoldDB" id="A0AAW6E405"/>
<protein>
    <submittedName>
        <fullName evidence="4">Flavodoxin family protein</fullName>
    </submittedName>
</protein>
<dbReference type="Pfam" id="PF02525">
    <property type="entry name" value="Flavodoxin_2"/>
    <property type="match status" value="1"/>
</dbReference>
<feature type="domain" description="Flavodoxin-like fold" evidence="3">
    <location>
        <begin position="17"/>
        <end position="156"/>
    </location>
</feature>
<evidence type="ECO:0000259" key="3">
    <source>
        <dbReference type="Pfam" id="PF02525"/>
    </source>
</evidence>
<dbReference type="EMBL" id="JAQMLS010000004">
    <property type="protein sequence ID" value="MDB8741769.1"/>
    <property type="molecule type" value="Genomic_DNA"/>
</dbReference>
<proteinExistence type="predicted"/>
<name>A0AAW6E405_9FIRM</name>
<comment type="caution">
    <text evidence="4">The sequence shown here is derived from an EMBL/GenBank/DDBJ whole genome shotgun (WGS) entry which is preliminary data.</text>
</comment>